<reference evidence="10 11" key="1">
    <citation type="journal article" date="2016" name="Nat. Commun.">
        <title>Thousands of microbial genomes shed light on interconnected biogeochemical processes in an aquifer system.</title>
        <authorList>
            <person name="Anantharaman K."/>
            <person name="Brown C.T."/>
            <person name="Hug L.A."/>
            <person name="Sharon I."/>
            <person name="Castelle C.J."/>
            <person name="Probst A.J."/>
            <person name="Thomas B.C."/>
            <person name="Singh A."/>
            <person name="Wilkins M.J."/>
            <person name="Karaoz U."/>
            <person name="Brodie E.L."/>
            <person name="Williams K.H."/>
            <person name="Hubbard S.S."/>
            <person name="Banfield J.F."/>
        </authorList>
    </citation>
    <scope>NUCLEOTIDE SEQUENCE [LARGE SCALE GENOMIC DNA]</scope>
</reference>
<dbReference type="Pfam" id="PF00004">
    <property type="entry name" value="AAA"/>
    <property type="match status" value="1"/>
</dbReference>
<dbReference type="InterPro" id="IPR003593">
    <property type="entry name" value="AAA+_ATPase"/>
</dbReference>
<dbReference type="SUPFAM" id="SSF81923">
    <property type="entry name" value="Double Clp-N motif"/>
    <property type="match status" value="1"/>
</dbReference>
<dbReference type="InterPro" id="IPR018368">
    <property type="entry name" value="ClpA/B_CS1"/>
</dbReference>
<feature type="compositionally biased region" description="Basic and acidic residues" evidence="7">
    <location>
        <begin position="165"/>
        <end position="187"/>
    </location>
</feature>
<dbReference type="GO" id="GO:0016887">
    <property type="term" value="F:ATP hydrolysis activity"/>
    <property type="evidence" value="ECO:0007669"/>
    <property type="project" value="InterPro"/>
</dbReference>
<dbReference type="InterPro" id="IPR041546">
    <property type="entry name" value="ClpA/ClpB_AAA_lid"/>
</dbReference>
<evidence type="ECO:0000256" key="3">
    <source>
        <dbReference type="ARBA" id="ARBA00022840"/>
    </source>
</evidence>
<dbReference type="STRING" id="1802385.A2856_00030"/>
<gene>
    <name evidence="10" type="ORF">A2856_00030</name>
</gene>
<dbReference type="EMBL" id="MGDT01000004">
    <property type="protein sequence ID" value="OGL66884.1"/>
    <property type="molecule type" value="Genomic_DNA"/>
</dbReference>
<organism evidence="10 11">
    <name type="scientific">Candidatus Uhrbacteria bacterium RIFCSPHIGHO2_01_FULL_63_20</name>
    <dbReference type="NCBI Taxonomy" id="1802385"/>
    <lineage>
        <taxon>Bacteria</taxon>
        <taxon>Candidatus Uhriibacteriota</taxon>
    </lineage>
</organism>
<dbReference type="Gene3D" id="3.40.50.300">
    <property type="entry name" value="P-loop containing nucleotide triphosphate hydrolases"/>
    <property type="match status" value="2"/>
</dbReference>
<dbReference type="CDD" id="cd19499">
    <property type="entry name" value="RecA-like_ClpB_Hsp104-like"/>
    <property type="match status" value="1"/>
</dbReference>
<dbReference type="PROSITE" id="PS00870">
    <property type="entry name" value="CLPAB_1"/>
    <property type="match status" value="1"/>
</dbReference>
<dbReference type="InterPro" id="IPR001270">
    <property type="entry name" value="ClpA/B"/>
</dbReference>
<dbReference type="Pfam" id="PF07724">
    <property type="entry name" value="AAA_2"/>
    <property type="match status" value="1"/>
</dbReference>
<dbReference type="InterPro" id="IPR004176">
    <property type="entry name" value="Clp_R_N"/>
</dbReference>
<dbReference type="Gene3D" id="1.10.8.60">
    <property type="match status" value="2"/>
</dbReference>
<evidence type="ECO:0000313" key="10">
    <source>
        <dbReference type="EMBL" id="OGL66884.1"/>
    </source>
</evidence>
<comment type="similarity">
    <text evidence="6">Belongs to the ClpA/ClpB family.</text>
</comment>
<dbReference type="InterPro" id="IPR019489">
    <property type="entry name" value="Clp_ATPase_C"/>
</dbReference>
<evidence type="ECO:0000256" key="1">
    <source>
        <dbReference type="ARBA" id="ARBA00022737"/>
    </source>
</evidence>
<evidence type="ECO:0000256" key="2">
    <source>
        <dbReference type="ARBA" id="ARBA00022741"/>
    </source>
</evidence>
<dbReference type="Proteomes" id="UP000177885">
    <property type="component" value="Unassembled WGS sequence"/>
</dbReference>
<dbReference type="GO" id="GO:0005737">
    <property type="term" value="C:cytoplasm"/>
    <property type="evidence" value="ECO:0007669"/>
    <property type="project" value="TreeGrafter"/>
</dbReference>
<dbReference type="InterPro" id="IPR028299">
    <property type="entry name" value="ClpA/B_CS2"/>
</dbReference>
<dbReference type="Gene3D" id="1.10.1780.10">
    <property type="entry name" value="Clp, N-terminal domain"/>
    <property type="match status" value="1"/>
</dbReference>
<dbReference type="SUPFAM" id="SSF52540">
    <property type="entry name" value="P-loop containing nucleoside triphosphate hydrolases"/>
    <property type="match status" value="2"/>
</dbReference>
<dbReference type="FunFam" id="3.40.50.300:FF:000025">
    <property type="entry name" value="ATP-dependent Clp protease subunit"/>
    <property type="match status" value="1"/>
</dbReference>
<dbReference type="Pfam" id="PF10431">
    <property type="entry name" value="ClpB_D2-small"/>
    <property type="match status" value="1"/>
</dbReference>
<evidence type="ECO:0000313" key="11">
    <source>
        <dbReference type="Proteomes" id="UP000177885"/>
    </source>
</evidence>
<dbReference type="InterPro" id="IPR036628">
    <property type="entry name" value="Clp_N_dom_sf"/>
</dbReference>
<keyword evidence="1 5" id="KW-0677">Repeat</keyword>
<dbReference type="GO" id="GO:0034605">
    <property type="term" value="P:cellular response to heat"/>
    <property type="evidence" value="ECO:0007669"/>
    <property type="project" value="TreeGrafter"/>
</dbReference>
<dbReference type="Pfam" id="PF17871">
    <property type="entry name" value="AAA_lid_9"/>
    <property type="match status" value="1"/>
</dbReference>
<dbReference type="CDD" id="cd00009">
    <property type="entry name" value="AAA"/>
    <property type="match status" value="1"/>
</dbReference>
<evidence type="ECO:0008006" key="12">
    <source>
        <dbReference type="Google" id="ProtNLM"/>
    </source>
</evidence>
<dbReference type="InterPro" id="IPR027417">
    <property type="entry name" value="P-loop_NTPase"/>
</dbReference>
<evidence type="ECO:0000259" key="9">
    <source>
        <dbReference type="PROSITE" id="PS51903"/>
    </source>
</evidence>
<evidence type="ECO:0000256" key="7">
    <source>
        <dbReference type="SAM" id="MobiDB-lite"/>
    </source>
</evidence>
<keyword evidence="3 6" id="KW-0067">ATP-binding</keyword>
<dbReference type="FunFam" id="3.40.50.300:FF:000010">
    <property type="entry name" value="Chaperone clpB 1, putative"/>
    <property type="match status" value="1"/>
</dbReference>
<dbReference type="SMART" id="SM00382">
    <property type="entry name" value="AAA"/>
    <property type="match status" value="2"/>
</dbReference>
<dbReference type="PROSITE" id="PS00871">
    <property type="entry name" value="CLPAB_2"/>
    <property type="match status" value="1"/>
</dbReference>
<dbReference type="InterPro" id="IPR050130">
    <property type="entry name" value="ClpA_ClpB"/>
</dbReference>
<feature type="region of interest" description="Disordered" evidence="7">
    <location>
        <begin position="163"/>
        <end position="187"/>
    </location>
</feature>
<dbReference type="SMART" id="SM01086">
    <property type="entry name" value="ClpB_D2-small"/>
    <property type="match status" value="1"/>
</dbReference>
<dbReference type="AlphaFoldDB" id="A0A1F7TMV8"/>
<dbReference type="InterPro" id="IPR003959">
    <property type="entry name" value="ATPase_AAA_core"/>
</dbReference>
<protein>
    <recommendedName>
        <fullName evidence="12">Clp R domain-containing protein</fullName>
    </recommendedName>
</protein>
<sequence>MRDITEKFTTHLKNVLTRALIFVVERGVQTVKPEHLLWALGTQKGCIGGELLSRVNVSGARLRDLVGATGQERSEVTSAAFALKLSEPAKRILEKAVLTANVYNHRYIGTEHLLSAMLQVKDPGIETFFATEQVDLKELRRQTAVVLKGSSSFTEMASVIPSEPAEVKEKGGEGVEEKAGVEAGESDKKKTPALDFFGRDLTSAAVQANIDPVIGREGEIQRVMEILCRRTKNNPLLLGEAGVGKTAIAEGFAKRVMEGAVPPTLRGKRIVALDMAGIVAGTMYRGEFEGRLRQIIEEARANSDVILFVDEIHAIVGAGSASGSMDAANILKPALARGEIRCIGATTHAEYKKHFETDPALERRFGGVHVEEPSVERALEILRGVVPHYEAFHGVRITPSATEAAVRLSVRYLNDRRLPDKAIDLIDEAAASARVASEEPGPAEHRRALRARLDEVSEAKRSAVVEERFEDAMTLKAEEEKLRDGITKEEPRVPSKLLTVDERDIARVVARATGIPLADLVESEREQITRLEETITERVIGQDRAVKAVAEALRRAKAGLSAPNRPLASFLFLGPSGVGKTELAKAVAAAAFGDEKALTRLDMSEFSEAFTMSKLIGSPAGYVGYREGAKLTDAVKTRPYSVVLFDEIEKAHKDVQNLLLQILEEGELTDATGRKISFRHAVIVLTSNVGLERFERSGMGFASSAEDARATLESDLKTELNERFRPEMVNRIDRVCVFEPLGKEVLARIALRELSKAVVRASERGVMLAIGAGVADRMAELSDPKIGARDVRRLVQEQVESKLADRLLSGKAPKRLTVAVKGKEIVLKDGRTR</sequence>
<dbReference type="GO" id="GO:0006355">
    <property type="term" value="P:regulation of DNA-templated transcription"/>
    <property type="evidence" value="ECO:0007669"/>
    <property type="project" value="InterPro"/>
</dbReference>
<name>A0A1F7TMV8_9BACT</name>
<feature type="domain" description="Clp R" evidence="9">
    <location>
        <begin position="5"/>
        <end position="149"/>
    </location>
</feature>
<dbReference type="PROSITE" id="PS51903">
    <property type="entry name" value="CLP_R"/>
    <property type="match status" value="1"/>
</dbReference>
<comment type="caution">
    <text evidence="10">The sequence shown here is derived from an EMBL/GenBank/DDBJ whole genome shotgun (WGS) entry which is preliminary data.</text>
</comment>
<dbReference type="GO" id="GO:0005524">
    <property type="term" value="F:ATP binding"/>
    <property type="evidence" value="ECO:0007669"/>
    <property type="project" value="UniProtKB-KW"/>
</dbReference>
<dbReference type="PANTHER" id="PTHR11638:SF175">
    <property type="entry name" value="ATP-DEPENDENT CLP PROTEASE, ATP-BINDING SUBUNIT CLPC"/>
    <property type="match status" value="1"/>
</dbReference>
<evidence type="ECO:0000256" key="6">
    <source>
        <dbReference type="RuleBase" id="RU004432"/>
    </source>
</evidence>
<proteinExistence type="inferred from homology"/>
<dbReference type="Gene3D" id="4.10.860.10">
    <property type="entry name" value="UVR domain"/>
    <property type="match status" value="1"/>
</dbReference>
<keyword evidence="4 6" id="KW-0143">Chaperone</keyword>
<dbReference type="PRINTS" id="PR00300">
    <property type="entry name" value="CLPPROTEASEA"/>
</dbReference>
<dbReference type="PANTHER" id="PTHR11638">
    <property type="entry name" value="ATP-DEPENDENT CLP PROTEASE"/>
    <property type="match status" value="1"/>
</dbReference>
<evidence type="ECO:0000256" key="4">
    <source>
        <dbReference type="ARBA" id="ARBA00023186"/>
    </source>
</evidence>
<feature type="domain" description="Sigma-54 factor interaction" evidence="8">
    <location>
        <begin position="539"/>
        <end position="744"/>
    </location>
</feature>
<keyword evidence="2 6" id="KW-0547">Nucleotide-binding</keyword>
<evidence type="ECO:0000256" key="5">
    <source>
        <dbReference type="PROSITE-ProRule" id="PRU01251"/>
    </source>
</evidence>
<dbReference type="InterPro" id="IPR002078">
    <property type="entry name" value="Sigma_54_int"/>
</dbReference>
<evidence type="ECO:0000259" key="8">
    <source>
        <dbReference type="PROSITE" id="PS50045"/>
    </source>
</evidence>
<dbReference type="PROSITE" id="PS50045">
    <property type="entry name" value="SIGMA54_INTERACT_4"/>
    <property type="match status" value="1"/>
</dbReference>
<accession>A0A1F7TMV8</accession>
<dbReference type="Pfam" id="PF02861">
    <property type="entry name" value="Clp_N"/>
    <property type="match status" value="1"/>
</dbReference>